<reference evidence="2 3" key="2">
    <citation type="submission" date="2013-04" db="EMBL/GenBank/DDBJ databases">
        <title>The Genome Sequence of Bilophila wadsworthia 3_1_6.</title>
        <authorList>
            <consortium name="The Broad Institute Genomics Platform"/>
            <person name="Earl A."/>
            <person name="Ward D."/>
            <person name="Feldgarden M."/>
            <person name="Gevers D."/>
            <person name="Sibley C."/>
            <person name="Strauss J."/>
            <person name="Allen-Vercoe E."/>
            <person name="Walker B."/>
            <person name="Young S."/>
            <person name="Zeng Q."/>
            <person name="Gargeya S."/>
            <person name="Fitzgerald M."/>
            <person name="Haas B."/>
            <person name="Abouelleil A."/>
            <person name="Allen A.W."/>
            <person name="Alvarado L."/>
            <person name="Arachchi H.M."/>
            <person name="Berlin A.M."/>
            <person name="Chapman S.B."/>
            <person name="Gainer-Dewar J."/>
            <person name="Goldberg J."/>
            <person name="Griggs A."/>
            <person name="Gujja S."/>
            <person name="Hansen M."/>
            <person name="Howarth C."/>
            <person name="Imamovic A."/>
            <person name="Ireland A."/>
            <person name="Larimer J."/>
            <person name="McCowan C."/>
            <person name="Murphy C."/>
            <person name="Pearson M."/>
            <person name="Poon T.W."/>
            <person name="Priest M."/>
            <person name="Roberts A."/>
            <person name="Saif S."/>
            <person name="Shea T."/>
            <person name="Sisk P."/>
            <person name="Sykes S."/>
            <person name="Wortman J."/>
            <person name="Nusbaum C."/>
            <person name="Birren B."/>
        </authorList>
    </citation>
    <scope>NUCLEOTIDE SEQUENCE [LARGE SCALE GENOMIC DNA]</scope>
    <source>
        <strain evidence="2 3">3_1_6</strain>
    </source>
</reference>
<reference evidence="2 3" key="1">
    <citation type="submission" date="2010-10" db="EMBL/GenBank/DDBJ databases">
        <authorList>
            <consortium name="The Broad Institute Genome Sequencing Platform"/>
            <person name="Ward D."/>
            <person name="Earl A."/>
            <person name="Feldgarden M."/>
            <person name="Young S.K."/>
            <person name="Gargeya S."/>
            <person name="Zeng Q."/>
            <person name="Alvarado L."/>
            <person name="Berlin A."/>
            <person name="Bochicchio J."/>
            <person name="Chapman S.B."/>
            <person name="Chen Z."/>
            <person name="Freedman E."/>
            <person name="Gellesch M."/>
            <person name="Goldberg J."/>
            <person name="Griggs A."/>
            <person name="Gujja S."/>
            <person name="Heilman E."/>
            <person name="Heiman D."/>
            <person name="Howarth C."/>
            <person name="Mehta T."/>
            <person name="Neiman D."/>
            <person name="Pearson M."/>
            <person name="Roberts A."/>
            <person name="Saif S."/>
            <person name="Shea T."/>
            <person name="Shenoy N."/>
            <person name="Sisk P."/>
            <person name="Stolte C."/>
            <person name="Sykes S."/>
            <person name="White J."/>
            <person name="Yandava C."/>
            <person name="Allen-Vercoe E."/>
            <person name="Sibley C."/>
            <person name="Ambrose C.E."/>
            <person name="Strauss J."/>
            <person name="Daigneault M."/>
            <person name="Haas B."/>
            <person name="Nusbaum C."/>
            <person name="Birren B."/>
        </authorList>
    </citation>
    <scope>NUCLEOTIDE SEQUENCE [LARGE SCALE GENOMIC DNA]</scope>
    <source>
        <strain evidence="2 3">3_1_6</strain>
    </source>
</reference>
<dbReference type="InterPro" id="IPR044033">
    <property type="entry name" value="GpV-like_apex"/>
</dbReference>
<protein>
    <recommendedName>
        <fullName evidence="1">Phage protein Gp138 N-terminal domain-containing protein</fullName>
    </recommendedName>
</protein>
<feature type="domain" description="Phage protein Gp138 N-terminal" evidence="1">
    <location>
        <begin position="28"/>
        <end position="139"/>
    </location>
</feature>
<dbReference type="AlphaFoldDB" id="E5Y1Y2"/>
<gene>
    <name evidence="2" type="ORF">HMPREF0179_00191</name>
</gene>
<dbReference type="InterPro" id="IPR037026">
    <property type="entry name" value="Vgr_OB-fold_dom_sf"/>
</dbReference>
<dbReference type="GeneID" id="78087019"/>
<dbReference type="eggNOG" id="COG4540">
    <property type="taxonomic scope" value="Bacteria"/>
</dbReference>
<dbReference type="HOGENOM" id="CLU_098186_0_0_7"/>
<evidence type="ECO:0000313" key="2">
    <source>
        <dbReference type="EMBL" id="EFV46009.1"/>
    </source>
</evidence>
<proteinExistence type="predicted"/>
<dbReference type="Proteomes" id="UP000006034">
    <property type="component" value="Unassembled WGS sequence"/>
</dbReference>
<evidence type="ECO:0000313" key="3">
    <source>
        <dbReference type="Proteomes" id="UP000006034"/>
    </source>
</evidence>
<dbReference type="Pfam" id="PF18946">
    <property type="entry name" value="Apex"/>
    <property type="match status" value="1"/>
</dbReference>
<comment type="caution">
    <text evidence="2">The sequence shown here is derived from an EMBL/GenBank/DDBJ whole genome shotgun (WGS) entry which is preliminary data.</text>
</comment>
<dbReference type="RefSeq" id="WP_005024213.1">
    <property type="nucleotide sequence ID" value="NZ_KE150239.1"/>
</dbReference>
<keyword evidence="3" id="KW-1185">Reference proteome</keyword>
<dbReference type="Pfam" id="PF18352">
    <property type="entry name" value="Gp138_N"/>
    <property type="match status" value="1"/>
</dbReference>
<name>E5Y1Y2_BILW3</name>
<dbReference type="STRING" id="563192.HMPREF0179_00191"/>
<dbReference type="EMBL" id="ADCP02000002">
    <property type="protein sequence ID" value="EFV46009.1"/>
    <property type="molecule type" value="Genomic_DNA"/>
</dbReference>
<sequence>MADYSVTSESENLRLQMRRMMDGLHVAMPAKVLAFQPGPPVRVTVQPTTQMKITLGEEVSYRSLPQLSGVPVVLPFAQTAGFLLTVPIQSGDTGLLVIPDRGLDNFLQAGDVAAPPFYGDPTLIQPRGHSLTDAIFIPGLSSDAAQIADYSTEAIELRDRERKSYISLGPDGITMTDGTAVMKMSGGKLETTAPSGIAMQTDAQCTVRSQNMDLSGEGNTFSGDCRSTNGTFTDKDGVVLGTHTHEGVQTGDGTTGGPVK</sequence>
<dbReference type="InterPro" id="IPR041599">
    <property type="entry name" value="Gp138_N"/>
</dbReference>
<dbReference type="OrthoDB" id="1903830at2"/>
<organism evidence="2 3">
    <name type="scientific">Bilophila wadsworthia (strain 3_1_6)</name>
    <dbReference type="NCBI Taxonomy" id="563192"/>
    <lineage>
        <taxon>Bacteria</taxon>
        <taxon>Pseudomonadati</taxon>
        <taxon>Thermodesulfobacteriota</taxon>
        <taxon>Desulfovibrionia</taxon>
        <taxon>Desulfovibrionales</taxon>
        <taxon>Desulfovibrionaceae</taxon>
        <taxon>Bilophila</taxon>
    </lineage>
</organism>
<dbReference type="Gene3D" id="2.40.50.230">
    <property type="entry name" value="Gp5 N-terminal domain"/>
    <property type="match status" value="1"/>
</dbReference>
<accession>E5Y1Y2</accession>
<evidence type="ECO:0000259" key="1">
    <source>
        <dbReference type="Pfam" id="PF18352"/>
    </source>
</evidence>